<dbReference type="InterPro" id="IPR013249">
    <property type="entry name" value="RNA_pol_sigma70_r4_t2"/>
</dbReference>
<dbReference type="InterPro" id="IPR014325">
    <property type="entry name" value="RNA_pol_sigma-E_actinobac"/>
</dbReference>
<dbReference type="InterPro" id="IPR013325">
    <property type="entry name" value="RNA_pol_sigma_r2"/>
</dbReference>
<evidence type="ECO:0000256" key="3">
    <source>
        <dbReference type="ARBA" id="ARBA00023082"/>
    </source>
</evidence>
<dbReference type="SUPFAM" id="SSF88659">
    <property type="entry name" value="Sigma3 and sigma4 domains of RNA polymerase sigma factors"/>
    <property type="match status" value="1"/>
</dbReference>
<dbReference type="Proteomes" id="UP000635606">
    <property type="component" value="Unassembled WGS sequence"/>
</dbReference>
<name>A0A8J4ECE6_9ACTN</name>
<evidence type="ECO:0000259" key="7">
    <source>
        <dbReference type="Pfam" id="PF08281"/>
    </source>
</evidence>
<dbReference type="Pfam" id="PF04542">
    <property type="entry name" value="Sigma70_r2"/>
    <property type="match status" value="1"/>
</dbReference>
<dbReference type="GO" id="GO:0003677">
    <property type="term" value="F:DNA binding"/>
    <property type="evidence" value="ECO:0007669"/>
    <property type="project" value="UniProtKB-KW"/>
</dbReference>
<protein>
    <submittedName>
        <fullName evidence="8">DNA-directed RNA polymerase sigma-70 factor</fullName>
    </submittedName>
</protein>
<reference evidence="8" key="1">
    <citation type="submission" date="2021-01" db="EMBL/GenBank/DDBJ databases">
        <title>Whole genome shotgun sequence of Virgisporangium ochraceum NBRC 16418.</title>
        <authorList>
            <person name="Komaki H."/>
            <person name="Tamura T."/>
        </authorList>
    </citation>
    <scope>NUCLEOTIDE SEQUENCE</scope>
    <source>
        <strain evidence="8">NBRC 16418</strain>
    </source>
</reference>
<dbReference type="NCBIfam" id="TIGR02937">
    <property type="entry name" value="sigma70-ECF"/>
    <property type="match status" value="1"/>
</dbReference>
<keyword evidence="4" id="KW-0238">DNA-binding</keyword>
<organism evidence="8 9">
    <name type="scientific">Virgisporangium ochraceum</name>
    <dbReference type="NCBI Taxonomy" id="65505"/>
    <lineage>
        <taxon>Bacteria</taxon>
        <taxon>Bacillati</taxon>
        <taxon>Actinomycetota</taxon>
        <taxon>Actinomycetes</taxon>
        <taxon>Micromonosporales</taxon>
        <taxon>Micromonosporaceae</taxon>
        <taxon>Virgisporangium</taxon>
    </lineage>
</organism>
<keyword evidence="2" id="KW-0805">Transcription regulation</keyword>
<keyword evidence="5" id="KW-0804">Transcription</keyword>
<dbReference type="GO" id="GO:0000428">
    <property type="term" value="C:DNA-directed RNA polymerase complex"/>
    <property type="evidence" value="ECO:0007669"/>
    <property type="project" value="UniProtKB-KW"/>
</dbReference>
<dbReference type="AlphaFoldDB" id="A0A8J4ECE6"/>
<dbReference type="InterPro" id="IPR039425">
    <property type="entry name" value="RNA_pol_sigma-70-like"/>
</dbReference>
<dbReference type="RefSeq" id="WP_203929461.1">
    <property type="nucleotide sequence ID" value="NZ_BOPH01000062.1"/>
</dbReference>
<dbReference type="GO" id="GO:0006352">
    <property type="term" value="P:DNA-templated transcription initiation"/>
    <property type="evidence" value="ECO:0007669"/>
    <property type="project" value="InterPro"/>
</dbReference>
<evidence type="ECO:0000256" key="5">
    <source>
        <dbReference type="ARBA" id="ARBA00023163"/>
    </source>
</evidence>
<dbReference type="PANTHER" id="PTHR43133:SF50">
    <property type="entry name" value="ECF RNA POLYMERASE SIGMA FACTOR SIGM"/>
    <property type="match status" value="1"/>
</dbReference>
<dbReference type="Gene3D" id="1.10.1740.10">
    <property type="match status" value="1"/>
</dbReference>
<keyword evidence="9" id="KW-1185">Reference proteome</keyword>
<gene>
    <name evidence="8" type="ORF">Voc01_044660</name>
</gene>
<dbReference type="InterPro" id="IPR007627">
    <property type="entry name" value="RNA_pol_sigma70_r2"/>
</dbReference>
<keyword evidence="3" id="KW-0731">Sigma factor</keyword>
<dbReference type="Pfam" id="PF08281">
    <property type="entry name" value="Sigma70_r4_2"/>
    <property type="match status" value="1"/>
</dbReference>
<dbReference type="SUPFAM" id="SSF88946">
    <property type="entry name" value="Sigma2 domain of RNA polymerase sigma factors"/>
    <property type="match status" value="1"/>
</dbReference>
<feature type="domain" description="RNA polymerase sigma-70 region 2" evidence="6">
    <location>
        <begin position="11"/>
        <end position="77"/>
    </location>
</feature>
<dbReference type="EMBL" id="BOPH01000062">
    <property type="protein sequence ID" value="GIJ69549.1"/>
    <property type="molecule type" value="Genomic_DNA"/>
</dbReference>
<feature type="domain" description="RNA polymerase sigma factor 70 region 4 type 2" evidence="7">
    <location>
        <begin position="102"/>
        <end position="154"/>
    </location>
</feature>
<dbReference type="InterPro" id="IPR013324">
    <property type="entry name" value="RNA_pol_sigma_r3/r4-like"/>
</dbReference>
<evidence type="ECO:0000313" key="8">
    <source>
        <dbReference type="EMBL" id="GIJ69549.1"/>
    </source>
</evidence>
<evidence type="ECO:0000313" key="9">
    <source>
        <dbReference type="Proteomes" id="UP000635606"/>
    </source>
</evidence>
<dbReference type="CDD" id="cd06171">
    <property type="entry name" value="Sigma70_r4"/>
    <property type="match status" value="1"/>
</dbReference>
<dbReference type="PANTHER" id="PTHR43133">
    <property type="entry name" value="RNA POLYMERASE ECF-TYPE SIGMA FACTO"/>
    <property type="match status" value="1"/>
</dbReference>
<evidence type="ECO:0000256" key="1">
    <source>
        <dbReference type="ARBA" id="ARBA00010641"/>
    </source>
</evidence>
<comment type="caution">
    <text evidence="8">The sequence shown here is derived from an EMBL/GenBank/DDBJ whole genome shotgun (WGS) entry which is preliminary data.</text>
</comment>
<accession>A0A8J4ECE6</accession>
<dbReference type="InterPro" id="IPR014284">
    <property type="entry name" value="RNA_pol_sigma-70_dom"/>
</dbReference>
<comment type="similarity">
    <text evidence="1">Belongs to the sigma-70 factor family. ECF subfamily.</text>
</comment>
<dbReference type="Gene3D" id="1.10.10.10">
    <property type="entry name" value="Winged helix-like DNA-binding domain superfamily/Winged helix DNA-binding domain"/>
    <property type="match status" value="1"/>
</dbReference>
<dbReference type="InterPro" id="IPR036388">
    <property type="entry name" value="WH-like_DNA-bd_sf"/>
</dbReference>
<sequence length="173" mass="19733">MDQQRSFETYVRQRGQALYRIAYLLTGDHHHAQDLVQQALLKVVGRWRRLAADGDPDPYVRRVLYTEHVGRWRRSKRTVSESGPIHREPVAADGADDLVAALAVREALATLAPRQRAVIVLRYFEDLTEAQTAEVLGIRVGTVKSQARDALARLRDLAPYLIDDRDPDREVLR</sequence>
<evidence type="ECO:0000256" key="4">
    <source>
        <dbReference type="ARBA" id="ARBA00023125"/>
    </source>
</evidence>
<dbReference type="NCBIfam" id="TIGR02983">
    <property type="entry name" value="SigE-fam_strep"/>
    <property type="match status" value="1"/>
</dbReference>
<proteinExistence type="inferred from homology"/>
<evidence type="ECO:0000256" key="2">
    <source>
        <dbReference type="ARBA" id="ARBA00023015"/>
    </source>
</evidence>
<dbReference type="GO" id="GO:0016987">
    <property type="term" value="F:sigma factor activity"/>
    <property type="evidence" value="ECO:0007669"/>
    <property type="project" value="UniProtKB-KW"/>
</dbReference>
<evidence type="ECO:0000259" key="6">
    <source>
        <dbReference type="Pfam" id="PF04542"/>
    </source>
</evidence>
<keyword evidence="8" id="KW-0240">DNA-directed RNA polymerase</keyword>